<proteinExistence type="predicted"/>
<protein>
    <submittedName>
        <fullName evidence="1">Uncharacterized protein</fullName>
    </submittedName>
</protein>
<dbReference type="EMBL" id="UGGU01000003">
    <property type="protein sequence ID" value="STO31188.1"/>
    <property type="molecule type" value="Genomic_DNA"/>
</dbReference>
<reference evidence="1 2" key="1">
    <citation type="submission" date="2018-06" db="EMBL/GenBank/DDBJ databases">
        <authorList>
            <consortium name="Pathogen Informatics"/>
            <person name="Doyle S."/>
        </authorList>
    </citation>
    <scope>NUCLEOTIDE SEQUENCE [LARGE SCALE GENOMIC DNA]</scope>
    <source>
        <strain evidence="1 2">NCTC10723</strain>
    </source>
</reference>
<evidence type="ECO:0000313" key="2">
    <source>
        <dbReference type="Proteomes" id="UP000255328"/>
    </source>
</evidence>
<accession>A0A377GW38</accession>
<dbReference type="Proteomes" id="UP000255328">
    <property type="component" value="Unassembled WGS sequence"/>
</dbReference>
<dbReference type="OrthoDB" id="89867at2"/>
<dbReference type="RefSeq" id="WP_147368821.1">
    <property type="nucleotide sequence ID" value="NZ_CASFEE010000018.1"/>
</dbReference>
<sequence>MTPRLAKILDAYDSFNSTTRKRLVAGNLYDYFMQEFRGEIEMIYNSATKEDIKEDIKGMAEIIYKEEEKEKRDFLVGVLVDIVKMM</sequence>
<keyword evidence="2" id="KW-1185">Reference proteome</keyword>
<organism evidence="1 2">
    <name type="scientific">Fusobacterium necrogenes</name>
    <dbReference type="NCBI Taxonomy" id="858"/>
    <lineage>
        <taxon>Bacteria</taxon>
        <taxon>Fusobacteriati</taxon>
        <taxon>Fusobacteriota</taxon>
        <taxon>Fusobacteriia</taxon>
        <taxon>Fusobacteriales</taxon>
        <taxon>Fusobacteriaceae</taxon>
        <taxon>Fusobacterium</taxon>
    </lineage>
</organism>
<evidence type="ECO:0000313" key="1">
    <source>
        <dbReference type="EMBL" id="STO31188.1"/>
    </source>
</evidence>
<dbReference type="AlphaFoldDB" id="A0A377GW38"/>
<name>A0A377GW38_9FUSO</name>
<gene>
    <name evidence="1" type="ORF">NCTC10723_00629</name>
</gene>